<dbReference type="InParanoid" id="A0A0V1BD41"/>
<sequence length="104" mass="11698">MDNRFCLANLSYSSNWSIVEHRPVNGVSASNNNNQCVVVVVVICHLNRQKVIVISTIKIICAQCACEMIFKVKIFNPRIRRPGSTPPYQTELHVTLNVQSNLVT</sequence>
<evidence type="ECO:0000313" key="1">
    <source>
        <dbReference type="EMBL" id="KRY35019.1"/>
    </source>
</evidence>
<proteinExistence type="predicted"/>
<protein>
    <submittedName>
        <fullName evidence="1">Uncharacterized protein</fullName>
    </submittedName>
</protein>
<dbReference type="EMBL" id="JYDH01000058">
    <property type="protein sequence ID" value="KRY35019.1"/>
    <property type="molecule type" value="Genomic_DNA"/>
</dbReference>
<comment type="caution">
    <text evidence="1">The sequence shown here is derived from an EMBL/GenBank/DDBJ whole genome shotgun (WGS) entry which is preliminary data.</text>
</comment>
<dbReference type="Proteomes" id="UP000054776">
    <property type="component" value="Unassembled WGS sequence"/>
</dbReference>
<reference evidence="1 2" key="1">
    <citation type="submission" date="2015-01" db="EMBL/GenBank/DDBJ databases">
        <title>Evolution of Trichinella species and genotypes.</title>
        <authorList>
            <person name="Korhonen P.K."/>
            <person name="Edoardo P."/>
            <person name="Giuseppe L.R."/>
            <person name="Gasser R.B."/>
        </authorList>
    </citation>
    <scope>NUCLEOTIDE SEQUENCE [LARGE SCALE GENOMIC DNA]</scope>
    <source>
        <strain evidence="1">ISS3</strain>
    </source>
</reference>
<organism evidence="1 2">
    <name type="scientific">Trichinella spiralis</name>
    <name type="common">Trichina worm</name>
    <dbReference type="NCBI Taxonomy" id="6334"/>
    <lineage>
        <taxon>Eukaryota</taxon>
        <taxon>Metazoa</taxon>
        <taxon>Ecdysozoa</taxon>
        <taxon>Nematoda</taxon>
        <taxon>Enoplea</taxon>
        <taxon>Dorylaimia</taxon>
        <taxon>Trichinellida</taxon>
        <taxon>Trichinellidae</taxon>
        <taxon>Trichinella</taxon>
    </lineage>
</organism>
<accession>A0A0V1BD41</accession>
<evidence type="ECO:0000313" key="2">
    <source>
        <dbReference type="Proteomes" id="UP000054776"/>
    </source>
</evidence>
<gene>
    <name evidence="1" type="ORF">T01_53</name>
</gene>
<name>A0A0V1BD41_TRISP</name>
<keyword evidence="2" id="KW-1185">Reference proteome</keyword>
<dbReference type="AlphaFoldDB" id="A0A0V1BD41"/>